<organism evidence="2 3">
    <name type="scientific">Seminavis robusta</name>
    <dbReference type="NCBI Taxonomy" id="568900"/>
    <lineage>
        <taxon>Eukaryota</taxon>
        <taxon>Sar</taxon>
        <taxon>Stramenopiles</taxon>
        <taxon>Ochrophyta</taxon>
        <taxon>Bacillariophyta</taxon>
        <taxon>Bacillariophyceae</taxon>
        <taxon>Bacillariophycidae</taxon>
        <taxon>Naviculales</taxon>
        <taxon>Naviculaceae</taxon>
        <taxon>Seminavis</taxon>
    </lineage>
</organism>
<dbReference type="AlphaFoldDB" id="A0A9N8HGA3"/>
<comment type="caution">
    <text evidence="2">The sequence shown here is derived from an EMBL/GenBank/DDBJ whole genome shotgun (WGS) entry which is preliminary data.</text>
</comment>
<dbReference type="EMBL" id="CAICTM010000473">
    <property type="protein sequence ID" value="CAB9511210.1"/>
    <property type="molecule type" value="Genomic_DNA"/>
</dbReference>
<reference evidence="2" key="1">
    <citation type="submission" date="2020-06" db="EMBL/GenBank/DDBJ databases">
        <authorList>
            <consortium name="Plant Systems Biology data submission"/>
        </authorList>
    </citation>
    <scope>NUCLEOTIDE SEQUENCE</scope>
    <source>
        <strain evidence="2">D6</strain>
    </source>
</reference>
<feature type="transmembrane region" description="Helical" evidence="1">
    <location>
        <begin position="42"/>
        <end position="62"/>
    </location>
</feature>
<sequence length="139" mass="15596">MSGSMSHHSHQERRHLQVDRFIDGVADSIAGVFRTPVAAWDLGQWFVALTLVVLTLSCCGCGRRRIRRRYYYGRSSNQPGVIANGGNYSRYEDTTATRGGRDTSFLHRLLLCVCCFEWCCRDCQDVPCIGGPSLVEAFV</sequence>
<evidence type="ECO:0000256" key="1">
    <source>
        <dbReference type="SAM" id="Phobius"/>
    </source>
</evidence>
<protein>
    <submittedName>
        <fullName evidence="2">Uncharacterized protein</fullName>
    </submittedName>
</protein>
<evidence type="ECO:0000313" key="3">
    <source>
        <dbReference type="Proteomes" id="UP001153069"/>
    </source>
</evidence>
<keyword evidence="1" id="KW-0472">Membrane</keyword>
<evidence type="ECO:0000313" key="2">
    <source>
        <dbReference type="EMBL" id="CAB9511210.1"/>
    </source>
</evidence>
<gene>
    <name evidence="2" type="ORF">SEMRO_474_G150171.1</name>
</gene>
<keyword evidence="3" id="KW-1185">Reference proteome</keyword>
<keyword evidence="1" id="KW-0812">Transmembrane</keyword>
<dbReference type="Proteomes" id="UP001153069">
    <property type="component" value="Unassembled WGS sequence"/>
</dbReference>
<dbReference type="OrthoDB" id="10056896at2759"/>
<name>A0A9N8HGA3_9STRA</name>
<keyword evidence="1" id="KW-1133">Transmembrane helix</keyword>
<accession>A0A9N8HGA3</accession>
<proteinExistence type="predicted"/>